<dbReference type="Pfam" id="PF00441">
    <property type="entry name" value="Acyl-CoA_dh_1"/>
    <property type="match status" value="1"/>
</dbReference>
<dbReference type="PANTHER" id="PTHR42803">
    <property type="entry name" value="ACYL-COA DEHYDROGENASE"/>
    <property type="match status" value="1"/>
</dbReference>
<sequence>MPDTLIRRRDLSFLLHDVLTVSQLTHAPRYAEHSRETFDAAIDAAYRLAEEQFAPHNRAGDSREPELVDGQVQLIAPVGRALKAFADAGFLAATFGEADGGMQLPRVVANACWALFKGANVATDTYATLSIGVANMIDAFGTPRQRERLLPALLSGRFFGTMVLTEPHAGSSLAEITSSAAPTGDGRYRIKGNKIFITAGDHELGENIIHLVLARLPDAPAGVKGISLFVVPKFREDGSTNDVSLAGLIHKMGSKGTTSAMLNFGERGECIGELLGQPHQGLACMFQMMNEARINVGIASSALACAGYLHSLAYARERMQGRETPDPRSPQVAIVKHADVRRMLLAQKCVAEGGLLLCLHGALLSDLHDVAPSAAERDNARLMLDLLTPVIKAWCAKHGTLANSLAVQVHGGYGYTREYAVEQFYRDNRLNSIHEGTDGIQAIDLLGRKVGMASGGAMQALGAQMAATITEARDVAHLTAAPEPTRAAHWATQLEQAWVALESTTQTLLALLPHEPRRALAHASLYLDTFGHTVVAWMWLRQALAAIRLLGTAQGDDIPFLRGKLAAAHHFFHAELPMAMAAHAVLRSLDPALAELDDAWL</sequence>
<dbReference type="Pfam" id="PF12806">
    <property type="entry name" value="Acyl-CoA_dh_C"/>
    <property type="match status" value="1"/>
</dbReference>
<dbReference type="InterPro" id="IPR025878">
    <property type="entry name" value="Acyl-CoA_dh-like_C_dom"/>
</dbReference>
<gene>
    <name evidence="9" type="ORF">DZC73_16290</name>
</gene>
<dbReference type="SUPFAM" id="SSF47203">
    <property type="entry name" value="Acyl-CoA dehydrogenase C-terminal domain-like"/>
    <property type="match status" value="1"/>
</dbReference>
<evidence type="ECO:0000313" key="10">
    <source>
        <dbReference type="Proteomes" id="UP000267464"/>
    </source>
</evidence>
<keyword evidence="3" id="KW-0285">Flavoprotein</keyword>
<keyword evidence="4" id="KW-0274">FAD</keyword>
<dbReference type="Gene3D" id="2.40.110.10">
    <property type="entry name" value="Butyryl-CoA Dehydrogenase, subunit A, domain 2"/>
    <property type="match status" value="1"/>
</dbReference>
<keyword evidence="10" id="KW-1185">Reference proteome</keyword>
<protein>
    <submittedName>
        <fullName evidence="9">Acyl-CoA dehydrogenase</fullName>
    </submittedName>
</protein>
<dbReference type="SUPFAM" id="SSF56645">
    <property type="entry name" value="Acyl-CoA dehydrogenase NM domain-like"/>
    <property type="match status" value="1"/>
</dbReference>
<dbReference type="Pfam" id="PF02770">
    <property type="entry name" value="Acyl-CoA_dh_M"/>
    <property type="match status" value="1"/>
</dbReference>
<dbReference type="InterPro" id="IPR006091">
    <property type="entry name" value="Acyl-CoA_Oxase/DH_mid-dom"/>
</dbReference>
<dbReference type="Gene3D" id="1.10.540.10">
    <property type="entry name" value="Acyl-CoA dehydrogenase/oxidase, N-terminal domain"/>
    <property type="match status" value="1"/>
</dbReference>
<feature type="domain" description="Acetyl-CoA dehydrogenase-like C-terminal" evidence="8">
    <location>
        <begin position="463"/>
        <end position="597"/>
    </location>
</feature>
<dbReference type="Proteomes" id="UP000267464">
    <property type="component" value="Unassembled WGS sequence"/>
</dbReference>
<dbReference type="OrthoDB" id="9764895at2"/>
<feature type="domain" description="Acyl-CoA dehydrogenase/oxidase N-terminal" evidence="7">
    <location>
        <begin position="40"/>
        <end position="156"/>
    </location>
</feature>
<evidence type="ECO:0000259" key="5">
    <source>
        <dbReference type="Pfam" id="PF00441"/>
    </source>
</evidence>
<evidence type="ECO:0000256" key="4">
    <source>
        <dbReference type="ARBA" id="ARBA00022827"/>
    </source>
</evidence>
<comment type="caution">
    <text evidence="9">The sequence shown here is derived from an EMBL/GenBank/DDBJ whole genome shotgun (WGS) entry which is preliminary data.</text>
</comment>
<dbReference type="EMBL" id="QUSW01000004">
    <property type="protein sequence ID" value="RQP23689.1"/>
    <property type="molecule type" value="Genomic_DNA"/>
</dbReference>
<dbReference type="InterPro" id="IPR009100">
    <property type="entry name" value="AcylCoA_DH/oxidase_NM_dom_sf"/>
</dbReference>
<dbReference type="AlphaFoldDB" id="A0A3N7JRR2"/>
<dbReference type="InterPro" id="IPR037069">
    <property type="entry name" value="AcylCoA_DH/ox_N_sf"/>
</dbReference>
<feature type="domain" description="Acyl-CoA dehydrogenase/oxidase C-terminal" evidence="5">
    <location>
        <begin position="280"/>
        <end position="443"/>
    </location>
</feature>
<dbReference type="RefSeq" id="WP_124541408.1">
    <property type="nucleotide sequence ID" value="NZ_QUSW01000004.1"/>
</dbReference>
<evidence type="ECO:0000259" key="8">
    <source>
        <dbReference type="Pfam" id="PF12806"/>
    </source>
</evidence>
<evidence type="ECO:0000256" key="2">
    <source>
        <dbReference type="ARBA" id="ARBA00009347"/>
    </source>
</evidence>
<reference evidence="9 10" key="1">
    <citation type="submission" date="2018-08" db="EMBL/GenBank/DDBJ databases">
        <authorList>
            <person name="Khan S.A."/>
            <person name="Jeon C.O."/>
            <person name="Chun B.H."/>
            <person name="Jeong S.E."/>
        </authorList>
    </citation>
    <scope>NUCLEOTIDE SEQUENCE [LARGE SCALE GENOMIC DNA]</scope>
    <source>
        <strain evidence="9 10">S-16</strain>
    </source>
</reference>
<dbReference type="GO" id="GO:0050660">
    <property type="term" value="F:flavin adenine dinucleotide binding"/>
    <property type="evidence" value="ECO:0007669"/>
    <property type="project" value="InterPro"/>
</dbReference>
<dbReference type="InterPro" id="IPR052166">
    <property type="entry name" value="Diverse_Acyl-CoA_DH"/>
</dbReference>
<dbReference type="Pfam" id="PF02771">
    <property type="entry name" value="Acyl-CoA_dh_N"/>
    <property type="match status" value="1"/>
</dbReference>
<evidence type="ECO:0000256" key="3">
    <source>
        <dbReference type="ARBA" id="ARBA00022630"/>
    </source>
</evidence>
<comment type="cofactor">
    <cofactor evidence="1">
        <name>FAD</name>
        <dbReference type="ChEBI" id="CHEBI:57692"/>
    </cofactor>
</comment>
<dbReference type="Gene3D" id="1.20.140.10">
    <property type="entry name" value="Butyryl-CoA Dehydrogenase, subunit A, domain 3"/>
    <property type="match status" value="1"/>
</dbReference>
<dbReference type="InterPro" id="IPR036250">
    <property type="entry name" value="AcylCo_DH-like_C"/>
</dbReference>
<evidence type="ECO:0000313" key="9">
    <source>
        <dbReference type="EMBL" id="RQP23689.1"/>
    </source>
</evidence>
<proteinExistence type="inferred from homology"/>
<dbReference type="InterPro" id="IPR013786">
    <property type="entry name" value="AcylCoA_DH/ox_N"/>
</dbReference>
<organism evidence="9 10">
    <name type="scientific">Piscinibacter terrae</name>
    <dbReference type="NCBI Taxonomy" id="2496871"/>
    <lineage>
        <taxon>Bacteria</taxon>
        <taxon>Pseudomonadati</taxon>
        <taxon>Pseudomonadota</taxon>
        <taxon>Betaproteobacteria</taxon>
        <taxon>Burkholderiales</taxon>
        <taxon>Sphaerotilaceae</taxon>
        <taxon>Piscinibacter</taxon>
    </lineage>
</organism>
<name>A0A3N7JRR2_9BURK</name>
<comment type="similarity">
    <text evidence="2">Belongs to the acyl-CoA dehydrogenase family.</text>
</comment>
<dbReference type="InterPro" id="IPR046373">
    <property type="entry name" value="Acyl-CoA_Oxase/DH_mid-dom_sf"/>
</dbReference>
<feature type="domain" description="Acyl-CoA oxidase/dehydrogenase middle" evidence="6">
    <location>
        <begin position="162"/>
        <end position="264"/>
    </location>
</feature>
<accession>A0A3N7JRR2</accession>
<dbReference type="InterPro" id="IPR009075">
    <property type="entry name" value="AcylCo_DH/oxidase_C"/>
</dbReference>
<evidence type="ECO:0000259" key="6">
    <source>
        <dbReference type="Pfam" id="PF02770"/>
    </source>
</evidence>
<dbReference type="GO" id="GO:0016627">
    <property type="term" value="F:oxidoreductase activity, acting on the CH-CH group of donors"/>
    <property type="evidence" value="ECO:0007669"/>
    <property type="project" value="InterPro"/>
</dbReference>
<reference evidence="9 10" key="2">
    <citation type="submission" date="2018-12" db="EMBL/GenBank/DDBJ databases">
        <title>Rhizobacter gummiphilus sp. nov., a rubber-degrading bacterium isolated from the soil of a botanical garden in Japan.</title>
        <authorList>
            <person name="Shunsuke S.S."/>
        </authorList>
    </citation>
    <scope>NUCLEOTIDE SEQUENCE [LARGE SCALE GENOMIC DNA]</scope>
    <source>
        <strain evidence="9 10">S-16</strain>
    </source>
</reference>
<evidence type="ECO:0000259" key="7">
    <source>
        <dbReference type="Pfam" id="PF02771"/>
    </source>
</evidence>
<dbReference type="PANTHER" id="PTHR42803:SF3">
    <property type="entry name" value="ACYL-COA DEHYDROGENASE-RELATED"/>
    <property type="match status" value="1"/>
</dbReference>
<evidence type="ECO:0000256" key="1">
    <source>
        <dbReference type="ARBA" id="ARBA00001974"/>
    </source>
</evidence>